<protein>
    <submittedName>
        <fullName evidence="3">Nucleotide-binding universal stress UspA family protein</fullName>
    </submittedName>
</protein>
<dbReference type="InterPro" id="IPR006015">
    <property type="entry name" value="Universal_stress_UspA"/>
</dbReference>
<dbReference type="Gene3D" id="3.40.50.12370">
    <property type="match status" value="1"/>
</dbReference>
<dbReference type="AlphaFoldDB" id="A0A2T0W503"/>
<name>A0A2T0W503_9RHOB</name>
<evidence type="ECO:0000259" key="2">
    <source>
        <dbReference type="Pfam" id="PF00582"/>
    </source>
</evidence>
<dbReference type="OrthoDB" id="9804721at2"/>
<comment type="caution">
    <text evidence="3">The sequence shown here is derived from an EMBL/GenBank/DDBJ whole genome shotgun (WGS) entry which is preliminary data.</text>
</comment>
<dbReference type="SUPFAM" id="SSF52402">
    <property type="entry name" value="Adenine nucleotide alpha hydrolases-like"/>
    <property type="match status" value="1"/>
</dbReference>
<accession>A0A2T0W503</accession>
<feature type="domain" description="UspA" evidence="2">
    <location>
        <begin position="228"/>
        <end position="280"/>
    </location>
</feature>
<dbReference type="Pfam" id="PF00582">
    <property type="entry name" value="Usp"/>
    <property type="match status" value="1"/>
</dbReference>
<organism evidence="3 4">
    <name type="scientific">Yoonia maritima</name>
    <dbReference type="NCBI Taxonomy" id="1435347"/>
    <lineage>
        <taxon>Bacteria</taxon>
        <taxon>Pseudomonadati</taxon>
        <taxon>Pseudomonadota</taxon>
        <taxon>Alphaproteobacteria</taxon>
        <taxon>Rhodobacterales</taxon>
        <taxon>Paracoccaceae</taxon>
        <taxon>Yoonia</taxon>
    </lineage>
</organism>
<sequence length="281" mass="29932">MKNTTTLLVIEPDTSDAVIAEQAEQAFAQNTHLSVLMIGDTPVLPTYAYGMPMYGNVAIPENWAQTAASTRNALVERETEIKAVLDRGGASADVQSLLCATMDIKEIVATHARICDTAYIPTGPEGLSDSMRQAAHGILFKSPIGLMLNASPSKPAPCVFIAWNNSDTVAKVVHVALPYLVEAREVIIACFDPTTTKAHTGEDPGTDVAAWLSHHGCNVTVTQFPTGGQEVAACILDRAKEQGADLVVMGAYGHARMMQAVFGGTTRSMLDQTDQPVLLAH</sequence>
<comment type="similarity">
    <text evidence="1">Belongs to the universal stress protein A family.</text>
</comment>
<gene>
    <name evidence="3" type="ORF">CLV80_101414</name>
</gene>
<evidence type="ECO:0000256" key="1">
    <source>
        <dbReference type="ARBA" id="ARBA00008791"/>
    </source>
</evidence>
<reference evidence="3 4" key="1">
    <citation type="submission" date="2018-03" db="EMBL/GenBank/DDBJ databases">
        <title>Genomic Encyclopedia of Archaeal and Bacterial Type Strains, Phase II (KMG-II): from individual species to whole genera.</title>
        <authorList>
            <person name="Goeker M."/>
        </authorList>
    </citation>
    <scope>NUCLEOTIDE SEQUENCE [LARGE SCALE GENOMIC DNA]</scope>
    <source>
        <strain evidence="3 4">DSM 101533</strain>
    </source>
</reference>
<proteinExistence type="inferred from homology"/>
<dbReference type="CDD" id="cd00293">
    <property type="entry name" value="USP-like"/>
    <property type="match status" value="1"/>
</dbReference>
<dbReference type="Proteomes" id="UP000238007">
    <property type="component" value="Unassembled WGS sequence"/>
</dbReference>
<evidence type="ECO:0000313" key="3">
    <source>
        <dbReference type="EMBL" id="PRY80559.1"/>
    </source>
</evidence>
<dbReference type="PRINTS" id="PR01438">
    <property type="entry name" value="UNVRSLSTRESS"/>
</dbReference>
<keyword evidence="4" id="KW-1185">Reference proteome</keyword>
<dbReference type="RefSeq" id="WP_106354230.1">
    <property type="nucleotide sequence ID" value="NZ_PVTP01000001.1"/>
</dbReference>
<dbReference type="EMBL" id="PVTP01000001">
    <property type="protein sequence ID" value="PRY80559.1"/>
    <property type="molecule type" value="Genomic_DNA"/>
</dbReference>
<evidence type="ECO:0000313" key="4">
    <source>
        <dbReference type="Proteomes" id="UP000238007"/>
    </source>
</evidence>
<dbReference type="InterPro" id="IPR006016">
    <property type="entry name" value="UspA"/>
</dbReference>